<dbReference type="InterPro" id="IPR009057">
    <property type="entry name" value="Homeodomain-like_sf"/>
</dbReference>
<reference evidence="6" key="1">
    <citation type="journal article" date="2019" name="Int. J. Syst. Evol. Microbiol.">
        <title>The Global Catalogue of Microorganisms (GCM) 10K type strain sequencing project: providing services to taxonomists for standard genome sequencing and annotation.</title>
        <authorList>
            <consortium name="The Broad Institute Genomics Platform"/>
            <consortium name="The Broad Institute Genome Sequencing Center for Infectious Disease"/>
            <person name="Wu L."/>
            <person name="Ma J."/>
        </authorList>
    </citation>
    <scope>NUCLEOTIDE SEQUENCE [LARGE SCALE GENOMIC DNA]</scope>
    <source>
        <strain evidence="6">CGMCC 1.18578</strain>
    </source>
</reference>
<evidence type="ECO:0000256" key="3">
    <source>
        <dbReference type="ARBA" id="ARBA00023163"/>
    </source>
</evidence>
<dbReference type="InterPro" id="IPR003313">
    <property type="entry name" value="AraC-bd"/>
</dbReference>
<dbReference type="Pfam" id="PF02311">
    <property type="entry name" value="AraC_binding"/>
    <property type="match status" value="1"/>
</dbReference>
<evidence type="ECO:0000259" key="4">
    <source>
        <dbReference type="PROSITE" id="PS01124"/>
    </source>
</evidence>
<dbReference type="Gene3D" id="1.10.10.60">
    <property type="entry name" value="Homeodomain-like"/>
    <property type="match status" value="2"/>
</dbReference>
<dbReference type="PANTHER" id="PTHR43280:SF2">
    <property type="entry name" value="HTH-TYPE TRANSCRIPTIONAL REGULATOR EXSA"/>
    <property type="match status" value="1"/>
</dbReference>
<dbReference type="RefSeq" id="WP_378112318.1">
    <property type="nucleotide sequence ID" value="NZ_JBHSNC010000041.1"/>
</dbReference>
<dbReference type="InterPro" id="IPR018062">
    <property type="entry name" value="HTH_AraC-typ_CS"/>
</dbReference>
<dbReference type="PROSITE" id="PS01124">
    <property type="entry name" value="HTH_ARAC_FAMILY_2"/>
    <property type="match status" value="1"/>
</dbReference>
<protein>
    <submittedName>
        <fullName evidence="5">AraC family transcriptional regulator</fullName>
    </submittedName>
</protein>
<keyword evidence="1" id="KW-0805">Transcription regulation</keyword>
<comment type="caution">
    <text evidence="5">The sequence shown here is derived from an EMBL/GenBank/DDBJ whole genome shotgun (WGS) entry which is preliminary data.</text>
</comment>
<dbReference type="SUPFAM" id="SSF46689">
    <property type="entry name" value="Homeodomain-like"/>
    <property type="match status" value="2"/>
</dbReference>
<organism evidence="5 6">
    <name type="scientific">Cohnella yongneupensis</name>
    <dbReference type="NCBI Taxonomy" id="425006"/>
    <lineage>
        <taxon>Bacteria</taxon>
        <taxon>Bacillati</taxon>
        <taxon>Bacillota</taxon>
        <taxon>Bacilli</taxon>
        <taxon>Bacillales</taxon>
        <taxon>Paenibacillaceae</taxon>
        <taxon>Cohnella</taxon>
    </lineage>
</organism>
<dbReference type="PROSITE" id="PS00041">
    <property type="entry name" value="HTH_ARAC_FAMILY_1"/>
    <property type="match status" value="1"/>
</dbReference>
<dbReference type="InterPro" id="IPR018060">
    <property type="entry name" value="HTH_AraC"/>
</dbReference>
<proteinExistence type="predicted"/>
<sequence>MTTTYLSILMKHFEQMQIEVAAAGETSIDSESVLAKEALYDCHRFLFVKKGEGQLLLQDKSLPLVKGTLCIMLSGTAHRIVPTPGSTITLQWCHFRASYEDRDLYRSLNLTQTTRIVNDEEVATLFERIFQQLAHERLTSRLRLKATMLELISVYLEHLSIAANEEEAPSHDLQKLEAIIQYIDNHLADNITVDELAKQVYLHPNYFIMFFKGIMGHSPIQYVNYRRMETAKVLLLQPECNVSAVASKVGMQIYYFSRMFKSHTGLTPSRFRKQGTISAIAASEEGERVT</sequence>
<evidence type="ECO:0000313" key="6">
    <source>
        <dbReference type="Proteomes" id="UP001596108"/>
    </source>
</evidence>
<keyword evidence="3" id="KW-0804">Transcription</keyword>
<name>A0ABW0QZU1_9BACL</name>
<dbReference type="SUPFAM" id="SSF51215">
    <property type="entry name" value="Regulatory protein AraC"/>
    <property type="match status" value="1"/>
</dbReference>
<dbReference type="Pfam" id="PF12833">
    <property type="entry name" value="HTH_18"/>
    <property type="match status" value="1"/>
</dbReference>
<dbReference type="PANTHER" id="PTHR43280">
    <property type="entry name" value="ARAC-FAMILY TRANSCRIPTIONAL REGULATOR"/>
    <property type="match status" value="1"/>
</dbReference>
<dbReference type="InterPro" id="IPR037923">
    <property type="entry name" value="HTH-like"/>
</dbReference>
<evidence type="ECO:0000256" key="1">
    <source>
        <dbReference type="ARBA" id="ARBA00023015"/>
    </source>
</evidence>
<dbReference type="EMBL" id="JBHSNC010000041">
    <property type="protein sequence ID" value="MFC5530375.1"/>
    <property type="molecule type" value="Genomic_DNA"/>
</dbReference>
<keyword evidence="6" id="KW-1185">Reference proteome</keyword>
<keyword evidence="2" id="KW-0238">DNA-binding</keyword>
<gene>
    <name evidence="5" type="ORF">ACFPQ4_13135</name>
</gene>
<evidence type="ECO:0000256" key="2">
    <source>
        <dbReference type="ARBA" id="ARBA00023125"/>
    </source>
</evidence>
<feature type="domain" description="HTH araC/xylS-type" evidence="4">
    <location>
        <begin position="177"/>
        <end position="274"/>
    </location>
</feature>
<dbReference type="Proteomes" id="UP001596108">
    <property type="component" value="Unassembled WGS sequence"/>
</dbReference>
<evidence type="ECO:0000313" key="5">
    <source>
        <dbReference type="EMBL" id="MFC5530375.1"/>
    </source>
</evidence>
<dbReference type="SMART" id="SM00342">
    <property type="entry name" value="HTH_ARAC"/>
    <property type="match status" value="1"/>
</dbReference>
<dbReference type="Gene3D" id="2.60.120.280">
    <property type="entry name" value="Regulatory protein AraC"/>
    <property type="match status" value="1"/>
</dbReference>
<accession>A0ABW0QZU1</accession>